<name>A0AA35RRW2_GEOBA</name>
<dbReference type="Proteomes" id="UP001174909">
    <property type="component" value="Unassembled WGS sequence"/>
</dbReference>
<dbReference type="PROSITE" id="PS50853">
    <property type="entry name" value="FN3"/>
    <property type="match status" value="1"/>
</dbReference>
<dbReference type="InterPro" id="IPR003961">
    <property type="entry name" value="FN3_dom"/>
</dbReference>
<gene>
    <name evidence="2" type="ORF">GBAR_LOCUS9460</name>
</gene>
<feature type="domain" description="Fibronectin type-III" evidence="1">
    <location>
        <begin position="12"/>
        <end position="104"/>
    </location>
</feature>
<dbReference type="EMBL" id="CASHTH010001429">
    <property type="protein sequence ID" value="CAI8015231.1"/>
    <property type="molecule type" value="Genomic_DNA"/>
</dbReference>
<evidence type="ECO:0000259" key="1">
    <source>
        <dbReference type="PROSITE" id="PS50853"/>
    </source>
</evidence>
<protein>
    <recommendedName>
        <fullName evidence="1">Fibronectin type-III domain-containing protein</fullName>
    </recommendedName>
</protein>
<organism evidence="2 3">
    <name type="scientific">Geodia barretti</name>
    <name type="common">Barrett's horny sponge</name>
    <dbReference type="NCBI Taxonomy" id="519541"/>
    <lineage>
        <taxon>Eukaryota</taxon>
        <taxon>Metazoa</taxon>
        <taxon>Porifera</taxon>
        <taxon>Demospongiae</taxon>
        <taxon>Heteroscleromorpha</taxon>
        <taxon>Tetractinellida</taxon>
        <taxon>Astrophorina</taxon>
        <taxon>Geodiidae</taxon>
        <taxon>Geodia</taxon>
    </lineage>
</organism>
<dbReference type="AlphaFoldDB" id="A0AA35RRW2"/>
<feature type="non-terminal residue" evidence="2">
    <location>
        <position position="1"/>
    </location>
</feature>
<proteinExistence type="predicted"/>
<dbReference type="SMART" id="SM00060">
    <property type="entry name" value="FN3"/>
    <property type="match status" value="1"/>
</dbReference>
<sequence length="248" mass="26947">MTVYNSLSSIRISRDVRCSAWREREVEFSWSPPPVTQRNGVITSYTISCSPSPSSLPHSPTSQSGPHTVAGFSPNTHYSCSLVASNTRGSGPPANTSFNTQQDCKIQLILVSEYVNAFPTDSFFQLRLGKVPTSCSEEISSERSLKLEHITAAVVKELKSSCSECGPEMIDNQLFVCYPESPSFLTYRARLEGTSERDSGSLVSLIEAWVRGGEASLIMTGVLMTVDSHCSVAISSLNEPECSTDMPA</sequence>
<evidence type="ECO:0000313" key="2">
    <source>
        <dbReference type="EMBL" id="CAI8015231.1"/>
    </source>
</evidence>
<dbReference type="SUPFAM" id="SSF49265">
    <property type="entry name" value="Fibronectin type III"/>
    <property type="match status" value="1"/>
</dbReference>
<dbReference type="InterPro" id="IPR036116">
    <property type="entry name" value="FN3_sf"/>
</dbReference>
<dbReference type="InterPro" id="IPR013783">
    <property type="entry name" value="Ig-like_fold"/>
</dbReference>
<keyword evidence="3" id="KW-1185">Reference proteome</keyword>
<dbReference type="Pfam" id="PF00041">
    <property type="entry name" value="fn3"/>
    <property type="match status" value="1"/>
</dbReference>
<accession>A0AA35RRW2</accession>
<dbReference type="Gene3D" id="2.60.40.10">
    <property type="entry name" value="Immunoglobulins"/>
    <property type="match status" value="1"/>
</dbReference>
<comment type="caution">
    <text evidence="2">The sequence shown here is derived from an EMBL/GenBank/DDBJ whole genome shotgun (WGS) entry which is preliminary data.</text>
</comment>
<dbReference type="CDD" id="cd00063">
    <property type="entry name" value="FN3"/>
    <property type="match status" value="1"/>
</dbReference>
<reference evidence="2" key="1">
    <citation type="submission" date="2023-03" db="EMBL/GenBank/DDBJ databases">
        <authorList>
            <person name="Steffen K."/>
            <person name="Cardenas P."/>
        </authorList>
    </citation>
    <scope>NUCLEOTIDE SEQUENCE</scope>
</reference>
<evidence type="ECO:0000313" key="3">
    <source>
        <dbReference type="Proteomes" id="UP001174909"/>
    </source>
</evidence>